<dbReference type="EMBL" id="ATBP01000563">
    <property type="protein sequence ID" value="ETR69774.1"/>
    <property type="molecule type" value="Genomic_DNA"/>
</dbReference>
<evidence type="ECO:0000313" key="2">
    <source>
        <dbReference type="Proteomes" id="UP000189670"/>
    </source>
</evidence>
<protein>
    <recommendedName>
        <fullName evidence="3">LamG-like jellyroll fold domain-containing protein</fullName>
    </recommendedName>
</protein>
<name>A0A1V1P4P5_9BACT</name>
<dbReference type="InterPro" id="IPR013320">
    <property type="entry name" value="ConA-like_dom_sf"/>
</dbReference>
<evidence type="ECO:0000313" key="1">
    <source>
        <dbReference type="EMBL" id="ETR69774.1"/>
    </source>
</evidence>
<reference evidence="2" key="1">
    <citation type="submission" date="2012-11" db="EMBL/GenBank/DDBJ databases">
        <authorList>
            <person name="Lucero-Rivera Y.E."/>
            <person name="Tovar-Ramirez D."/>
        </authorList>
    </citation>
    <scope>NUCLEOTIDE SEQUENCE [LARGE SCALE GENOMIC DNA]</scope>
    <source>
        <strain evidence="2">Araruama</strain>
    </source>
</reference>
<proteinExistence type="predicted"/>
<evidence type="ECO:0008006" key="3">
    <source>
        <dbReference type="Google" id="ProtNLM"/>
    </source>
</evidence>
<gene>
    <name evidence="1" type="ORF">OMM_03701</name>
</gene>
<organism evidence="1 2">
    <name type="scientific">Candidatus Magnetoglobus multicellularis str. Araruama</name>
    <dbReference type="NCBI Taxonomy" id="890399"/>
    <lineage>
        <taxon>Bacteria</taxon>
        <taxon>Pseudomonadati</taxon>
        <taxon>Thermodesulfobacteriota</taxon>
        <taxon>Desulfobacteria</taxon>
        <taxon>Desulfobacterales</taxon>
        <taxon>Desulfobacteraceae</taxon>
        <taxon>Candidatus Magnetoglobus</taxon>
    </lineage>
</organism>
<dbReference type="InterPro" id="IPR013783">
    <property type="entry name" value="Ig-like_fold"/>
</dbReference>
<dbReference type="Proteomes" id="UP000189670">
    <property type="component" value="Unassembled WGS sequence"/>
</dbReference>
<comment type="caution">
    <text evidence="1">The sequence shown here is derived from an EMBL/GenBank/DDBJ whole genome shotgun (WGS) entry which is preliminary data.</text>
</comment>
<sequence length="422" mass="45841">MWEEEGASLQINWGDKVVHSKLARFEVEDMNVTKANWEYLDNLTGTEVTVKFVNLTEDTEYKIENVILNMDTKITGNNINTVMLSGSNSGNVAITDLAPEITVAPLSLDLGEVGETTTSDGSDNFVITNDGNKVLNISGITSPTNYEIKWGTGGSWSNSISTQTLTASNSETVYVRVTPPAIATYAGNIVISNDDADESTVNVSVTAEGVSLNTITDYIASYKFDNDFTDETGNYDASSSGSVTFGDDQQGNANSAAEFTYNSSDKVTLGSFTEDLGTFTISFWIYPTFYTSNRRVFLISNGGYSGSDFMRLQGTLSPNKLRITTKNGSGEATVHEITTPYNAWSHIIIQKDGSTINSWVNDAGLQSTVASRPPVLNSPDTNLIGDISNSNQSSGFKMSDLRIFDRLLNSTERTMVYDAEKP</sequence>
<dbReference type="Gene3D" id="2.60.120.200">
    <property type="match status" value="1"/>
</dbReference>
<accession>A0A1V1P4P5</accession>
<dbReference type="AlphaFoldDB" id="A0A1V1P4P5"/>
<dbReference type="SUPFAM" id="SSF49899">
    <property type="entry name" value="Concanavalin A-like lectins/glucanases"/>
    <property type="match status" value="1"/>
</dbReference>
<dbReference type="Gene3D" id="2.60.40.10">
    <property type="entry name" value="Immunoglobulins"/>
    <property type="match status" value="1"/>
</dbReference>
<dbReference type="Pfam" id="PF13385">
    <property type="entry name" value="Laminin_G_3"/>
    <property type="match status" value="1"/>
</dbReference>